<dbReference type="GO" id="GO:0005509">
    <property type="term" value="F:calcium ion binding"/>
    <property type="evidence" value="ECO:0007669"/>
    <property type="project" value="TreeGrafter"/>
</dbReference>
<evidence type="ECO:0000256" key="2">
    <source>
        <dbReference type="PIRSR" id="PIRSR605511-1"/>
    </source>
</evidence>
<sequence>MSEARPIGDKDGLRFIRLSDRPDDLGESPLWDAEMECLWWIDGVAGLVRGLAFEAEEPAARHVIPVGGHIGSIALADRGRLLVARDHEFVLLDTATAAVGTLLALSGMSPDMRLNDGKADRRGRFICAGMGRNREPIGDLHQIDGALNHRWTRTALQIGNGVCFSPAGDCLYFSDTPQRKLFACDYDPDTGRISDPRLHIDTASIGSGIDGATVDRDGNIWAALIGIGEIGCFAPDGRLIRRFAAPTDLPSSLAFGGASLDRLFVTSIRDSRTGRAVSTHPDGGIVFAIDGTGATGIAEKRFELSTQILKSGTDL</sequence>
<reference evidence="5 6" key="1">
    <citation type="submission" date="2017-03" db="EMBL/GenBank/DDBJ databases">
        <title>Foreign affairs: Plasmid Transfer between Roseobacters and Rhizobia.</title>
        <authorList>
            <person name="Bartling P."/>
            <person name="Bunk B."/>
            <person name="Overmann J."/>
            <person name="Brinkmann H."/>
            <person name="Petersen J."/>
        </authorList>
    </citation>
    <scope>NUCLEOTIDE SEQUENCE [LARGE SCALE GENOMIC DNA]</scope>
    <source>
        <strain evidence="5 6">MACL11</strain>
    </source>
</reference>
<dbReference type="SUPFAM" id="SSF63829">
    <property type="entry name" value="Calcium-dependent phosphotriesterase"/>
    <property type="match status" value="1"/>
</dbReference>
<evidence type="ECO:0000313" key="5">
    <source>
        <dbReference type="EMBL" id="AQZ53029.1"/>
    </source>
</evidence>
<dbReference type="InterPro" id="IPR005511">
    <property type="entry name" value="SMP-30"/>
</dbReference>
<dbReference type="InterPro" id="IPR013658">
    <property type="entry name" value="SGL"/>
</dbReference>
<dbReference type="OrthoDB" id="2633250at2"/>
<proteinExistence type="inferred from homology"/>
<dbReference type="PRINTS" id="PR01790">
    <property type="entry name" value="SMP30FAMILY"/>
</dbReference>
<dbReference type="GO" id="GO:0004341">
    <property type="term" value="F:gluconolactonase activity"/>
    <property type="evidence" value="ECO:0007669"/>
    <property type="project" value="TreeGrafter"/>
</dbReference>
<dbReference type="EC" id="3.1.1.15" evidence="5"/>
<organism evidence="5 6">
    <name type="scientific">Martelella mediterranea DSM 17316</name>
    <dbReference type="NCBI Taxonomy" id="1122214"/>
    <lineage>
        <taxon>Bacteria</taxon>
        <taxon>Pseudomonadati</taxon>
        <taxon>Pseudomonadota</taxon>
        <taxon>Alphaproteobacteria</taxon>
        <taxon>Hyphomicrobiales</taxon>
        <taxon>Aurantimonadaceae</taxon>
        <taxon>Martelella</taxon>
    </lineage>
</organism>
<dbReference type="Pfam" id="PF08450">
    <property type="entry name" value="SGL"/>
    <property type="match status" value="1"/>
</dbReference>
<keyword evidence="5" id="KW-0378">Hydrolase</keyword>
<dbReference type="PANTHER" id="PTHR10907">
    <property type="entry name" value="REGUCALCIN"/>
    <property type="match status" value="1"/>
</dbReference>
<dbReference type="GO" id="GO:0019853">
    <property type="term" value="P:L-ascorbic acid biosynthetic process"/>
    <property type="evidence" value="ECO:0007669"/>
    <property type="project" value="TreeGrafter"/>
</dbReference>
<dbReference type="eggNOG" id="COG3386">
    <property type="taxonomic scope" value="Bacteria"/>
</dbReference>
<evidence type="ECO:0000256" key="1">
    <source>
        <dbReference type="ARBA" id="ARBA00008853"/>
    </source>
</evidence>
<keyword evidence="3" id="KW-0862">Zinc</keyword>
<dbReference type="Gene3D" id="2.120.10.30">
    <property type="entry name" value="TolB, C-terminal domain"/>
    <property type="match status" value="1"/>
</dbReference>
<feature type="domain" description="SMP-30/Gluconolactonase/LRE-like region" evidence="4">
    <location>
        <begin position="25"/>
        <end position="268"/>
    </location>
</feature>
<comment type="cofactor">
    <cofactor evidence="3">
        <name>Zn(2+)</name>
        <dbReference type="ChEBI" id="CHEBI:29105"/>
    </cofactor>
    <text evidence="3">Binds 1 divalent metal cation per subunit.</text>
</comment>
<dbReference type="RefSeq" id="WP_018066677.1">
    <property type="nucleotide sequence ID" value="NZ_AQWH01000026.1"/>
</dbReference>
<dbReference type="Proteomes" id="UP000191135">
    <property type="component" value="Chromosome"/>
</dbReference>
<evidence type="ECO:0000259" key="4">
    <source>
        <dbReference type="Pfam" id="PF08450"/>
    </source>
</evidence>
<feature type="binding site" evidence="3">
    <location>
        <position position="210"/>
    </location>
    <ligand>
        <name>a divalent metal cation</name>
        <dbReference type="ChEBI" id="CHEBI:60240"/>
    </ligand>
</feature>
<gene>
    <name evidence="5" type="primary">araB_9</name>
    <name evidence="5" type="ORF">Mame_03724</name>
</gene>
<feature type="binding site" evidence="3">
    <location>
        <position position="160"/>
    </location>
    <ligand>
        <name>a divalent metal cation</name>
        <dbReference type="ChEBI" id="CHEBI:60240"/>
    </ligand>
</feature>
<dbReference type="AlphaFoldDB" id="A0A1U9Z5N2"/>
<dbReference type="EMBL" id="CP020330">
    <property type="protein sequence ID" value="AQZ53029.1"/>
    <property type="molecule type" value="Genomic_DNA"/>
</dbReference>
<dbReference type="KEGG" id="mmed:Mame_03724"/>
<dbReference type="GO" id="GO:0050021">
    <property type="term" value="F:L-arabinonolactonase activity"/>
    <property type="evidence" value="ECO:0007669"/>
    <property type="project" value="UniProtKB-EC"/>
</dbReference>
<dbReference type="PANTHER" id="PTHR10907:SF47">
    <property type="entry name" value="REGUCALCIN"/>
    <property type="match status" value="1"/>
</dbReference>
<evidence type="ECO:0000256" key="3">
    <source>
        <dbReference type="PIRSR" id="PIRSR605511-2"/>
    </source>
</evidence>
<accession>A0A1U9Z5N2</accession>
<feature type="binding site" evidence="3">
    <location>
        <position position="27"/>
    </location>
    <ligand>
        <name>a divalent metal cation</name>
        <dbReference type="ChEBI" id="CHEBI:60240"/>
    </ligand>
</feature>
<protein>
    <submittedName>
        <fullName evidence="5">L-arabinolactonase</fullName>
        <ecNumber evidence="5">3.1.1.15</ecNumber>
    </submittedName>
</protein>
<feature type="active site" description="Proton donor/acceptor" evidence="2">
    <location>
        <position position="210"/>
    </location>
</feature>
<feature type="binding site" evidence="3">
    <location>
        <position position="115"/>
    </location>
    <ligand>
        <name>substrate</name>
    </ligand>
</feature>
<feature type="binding site" evidence="3">
    <location>
        <position position="113"/>
    </location>
    <ligand>
        <name>substrate</name>
    </ligand>
</feature>
<keyword evidence="3" id="KW-0479">Metal-binding</keyword>
<dbReference type="STRING" id="1122214.Mame_03724"/>
<keyword evidence="6" id="KW-1185">Reference proteome</keyword>
<evidence type="ECO:0000313" key="6">
    <source>
        <dbReference type="Proteomes" id="UP000191135"/>
    </source>
</evidence>
<dbReference type="InterPro" id="IPR011042">
    <property type="entry name" value="6-blade_b-propeller_TolB-like"/>
</dbReference>
<comment type="similarity">
    <text evidence="1">Belongs to the SMP-30/CGR1 family.</text>
</comment>
<name>A0A1U9Z5N2_9HYPH</name>